<dbReference type="PANTHER" id="PTHR34821">
    <property type="entry name" value="INNER MEMBRANE PROTEIN YDCZ"/>
    <property type="match status" value="1"/>
</dbReference>
<sequence>MRNWIFALVALAGAAIPFQSVVNSRLKNAVDSPLMSALVSFAVGAVTLLILVLCGVTGRPRLAGLAEAPWWAYLGGLCGALIVSAAVIALPRIGAGSVVVISIFGQLVCAMILDHFGLLGIPRFPLTATRLLGVILVFVGVILTQRR</sequence>
<accession>A0A402CUH2</accession>
<protein>
    <submittedName>
        <fullName evidence="1">Uncharacterized protein</fullName>
    </submittedName>
</protein>
<dbReference type="InterPro" id="IPR006750">
    <property type="entry name" value="YdcZ"/>
</dbReference>
<evidence type="ECO:0000313" key="2">
    <source>
        <dbReference type="Proteomes" id="UP000287394"/>
    </source>
</evidence>
<dbReference type="PANTHER" id="PTHR34821:SF2">
    <property type="entry name" value="INNER MEMBRANE PROTEIN YDCZ"/>
    <property type="match status" value="1"/>
</dbReference>
<dbReference type="KEGG" id="ccot:CCAX7_10390"/>
<dbReference type="Proteomes" id="UP000287394">
    <property type="component" value="Chromosome"/>
</dbReference>
<dbReference type="AlphaFoldDB" id="A0A402CUH2"/>
<organism evidence="1 2">
    <name type="scientific">Capsulimonas corticalis</name>
    <dbReference type="NCBI Taxonomy" id="2219043"/>
    <lineage>
        <taxon>Bacteria</taxon>
        <taxon>Bacillati</taxon>
        <taxon>Armatimonadota</taxon>
        <taxon>Armatimonadia</taxon>
        <taxon>Capsulimonadales</taxon>
        <taxon>Capsulimonadaceae</taxon>
        <taxon>Capsulimonas</taxon>
    </lineage>
</organism>
<gene>
    <name evidence="1" type="ORF">CCAX7_10390</name>
</gene>
<proteinExistence type="predicted"/>
<dbReference type="RefSeq" id="WP_119321039.1">
    <property type="nucleotide sequence ID" value="NZ_AP025739.1"/>
</dbReference>
<dbReference type="Pfam" id="PF04657">
    <property type="entry name" value="DMT_YdcZ"/>
    <property type="match status" value="1"/>
</dbReference>
<dbReference type="GO" id="GO:0005886">
    <property type="term" value="C:plasma membrane"/>
    <property type="evidence" value="ECO:0007669"/>
    <property type="project" value="TreeGrafter"/>
</dbReference>
<keyword evidence="2" id="KW-1185">Reference proteome</keyword>
<dbReference type="OrthoDB" id="9097160at2"/>
<evidence type="ECO:0000313" key="1">
    <source>
        <dbReference type="EMBL" id="BDI28988.1"/>
    </source>
</evidence>
<name>A0A402CUH2_9BACT</name>
<dbReference type="EMBL" id="AP025739">
    <property type="protein sequence ID" value="BDI28988.1"/>
    <property type="molecule type" value="Genomic_DNA"/>
</dbReference>
<reference evidence="1 2" key="1">
    <citation type="journal article" date="2019" name="Int. J. Syst. Evol. Microbiol.">
        <title>Capsulimonas corticalis gen. nov., sp. nov., an aerobic capsulated bacterium, of a novel bacterial order, Capsulimonadales ord. nov., of the class Armatimonadia of the phylum Armatimonadetes.</title>
        <authorList>
            <person name="Li J."/>
            <person name="Kudo C."/>
            <person name="Tonouchi A."/>
        </authorList>
    </citation>
    <scope>NUCLEOTIDE SEQUENCE [LARGE SCALE GENOMIC DNA]</scope>
    <source>
        <strain evidence="1 2">AX-7</strain>
    </source>
</reference>